<dbReference type="AlphaFoldDB" id="A0ABD3QQY0"/>
<dbReference type="Proteomes" id="UP001516023">
    <property type="component" value="Unassembled WGS sequence"/>
</dbReference>
<dbReference type="SUPFAM" id="SSF48371">
    <property type="entry name" value="ARM repeat"/>
    <property type="match status" value="1"/>
</dbReference>
<gene>
    <name evidence="2" type="ORF">HJC23_007219</name>
</gene>
<dbReference type="InterPro" id="IPR011989">
    <property type="entry name" value="ARM-like"/>
</dbReference>
<accession>A0ABD3QQY0</accession>
<evidence type="ECO:0000313" key="2">
    <source>
        <dbReference type="EMBL" id="KAL3802394.1"/>
    </source>
</evidence>
<organism evidence="2 3">
    <name type="scientific">Cyclotella cryptica</name>
    <dbReference type="NCBI Taxonomy" id="29204"/>
    <lineage>
        <taxon>Eukaryota</taxon>
        <taxon>Sar</taxon>
        <taxon>Stramenopiles</taxon>
        <taxon>Ochrophyta</taxon>
        <taxon>Bacillariophyta</taxon>
        <taxon>Coscinodiscophyceae</taxon>
        <taxon>Thalassiosirophycidae</taxon>
        <taxon>Stephanodiscales</taxon>
        <taxon>Stephanodiscaceae</taxon>
        <taxon>Cyclotella</taxon>
    </lineage>
</organism>
<evidence type="ECO:0000313" key="3">
    <source>
        <dbReference type="Proteomes" id="UP001516023"/>
    </source>
</evidence>
<dbReference type="InterPro" id="IPR016024">
    <property type="entry name" value="ARM-type_fold"/>
</dbReference>
<comment type="caution">
    <text evidence="2">The sequence shown here is derived from an EMBL/GenBank/DDBJ whole genome shotgun (WGS) entry which is preliminary data.</text>
</comment>
<evidence type="ECO:0008006" key="4">
    <source>
        <dbReference type="Google" id="ProtNLM"/>
    </source>
</evidence>
<sequence>MKAAAHMGESISSVLPDWISLLELKDDTVSHDENLEVIIHQMGSPLPCEILKEDGTENNRGSCHQEAIQGSHACVICNLIDVQRKASLVASHMGNMAQCRGARGDMLRESGAICALLNILWRLSLPLQRWNQWIPQNYQSGQSERMPTGCEIPSLLPSTCWAETINSIFKSHCVNHAELRINHPFSDSIALSALYSAALDLTNLCLGALRDLSCGSSLNRSAILEWTPPSVICFHYKSNGNKCLAVENGVQLLCAYMLRYHTLNWTDILTLRELSCTPIDNITKLTPQQTQKEDNCCFKTTDRGKKELRLLTNTLGAIRNTSHSTPDNCQAFYESGLVEMLVWRLSPELHYATVENGEKVSPPHIISSTSTTSDVTRHWREAKYRAAGSLINLAEKCPSVAKQLGSNREMILLLIEAWGGVNAITVDSNNLRGIPLLHIGLAAILHAAKDGALKGGLDDVMVRILEKEQTRKKVAKRKEAERQSRLNKLKTNTS</sequence>
<feature type="region of interest" description="Disordered" evidence="1">
    <location>
        <begin position="471"/>
        <end position="494"/>
    </location>
</feature>
<keyword evidence="3" id="KW-1185">Reference proteome</keyword>
<name>A0ABD3QQY0_9STRA</name>
<feature type="compositionally biased region" description="Basic and acidic residues" evidence="1">
    <location>
        <begin position="471"/>
        <end position="484"/>
    </location>
</feature>
<dbReference type="EMBL" id="JABMIG020000020">
    <property type="protein sequence ID" value="KAL3802394.1"/>
    <property type="molecule type" value="Genomic_DNA"/>
</dbReference>
<proteinExistence type="predicted"/>
<reference evidence="2 3" key="1">
    <citation type="journal article" date="2020" name="G3 (Bethesda)">
        <title>Improved Reference Genome for Cyclotella cryptica CCMP332, a Model for Cell Wall Morphogenesis, Salinity Adaptation, and Lipid Production in Diatoms (Bacillariophyta).</title>
        <authorList>
            <person name="Roberts W.R."/>
            <person name="Downey K.M."/>
            <person name="Ruck E.C."/>
            <person name="Traller J.C."/>
            <person name="Alverson A.J."/>
        </authorList>
    </citation>
    <scope>NUCLEOTIDE SEQUENCE [LARGE SCALE GENOMIC DNA]</scope>
    <source>
        <strain evidence="2 3">CCMP332</strain>
    </source>
</reference>
<dbReference type="Gene3D" id="1.25.10.10">
    <property type="entry name" value="Leucine-rich Repeat Variant"/>
    <property type="match status" value="1"/>
</dbReference>
<evidence type="ECO:0000256" key="1">
    <source>
        <dbReference type="SAM" id="MobiDB-lite"/>
    </source>
</evidence>
<protein>
    <recommendedName>
        <fullName evidence="4">Ataxin-10 domain-containing protein</fullName>
    </recommendedName>
</protein>